<dbReference type="GO" id="GO:0004674">
    <property type="term" value="F:protein serine/threonine kinase activity"/>
    <property type="evidence" value="ECO:0007669"/>
    <property type="project" value="TreeGrafter"/>
</dbReference>
<dbReference type="InterPro" id="IPR017441">
    <property type="entry name" value="Protein_kinase_ATP_BS"/>
</dbReference>
<dbReference type="InterPro" id="IPR008271">
    <property type="entry name" value="Ser/Thr_kinase_AS"/>
</dbReference>
<dbReference type="InterPro" id="IPR051681">
    <property type="entry name" value="Ser/Thr_Kinases-Pseudokinases"/>
</dbReference>
<keyword evidence="3" id="KW-0418">Kinase</keyword>
<dbReference type="InterPro" id="IPR011009">
    <property type="entry name" value="Kinase-like_dom_sf"/>
</dbReference>
<feature type="region of interest" description="Disordered" evidence="6">
    <location>
        <begin position="546"/>
        <end position="568"/>
    </location>
</feature>
<dbReference type="SUPFAM" id="SSF56112">
    <property type="entry name" value="Protein kinase-like (PK-like)"/>
    <property type="match status" value="1"/>
</dbReference>
<accession>A0A250WR95</accession>
<dbReference type="Gene3D" id="3.30.200.20">
    <property type="entry name" value="Phosphorylase Kinase, domain 1"/>
    <property type="match status" value="1"/>
</dbReference>
<reference evidence="8 9" key="1">
    <citation type="submission" date="2017-08" db="EMBL/GenBank/DDBJ databases">
        <title>Acidophilic green algal genome provides insights into adaptation to an acidic environment.</title>
        <authorList>
            <person name="Hirooka S."/>
            <person name="Hirose Y."/>
            <person name="Kanesaki Y."/>
            <person name="Higuchi S."/>
            <person name="Fujiwara T."/>
            <person name="Onuma R."/>
            <person name="Era A."/>
            <person name="Ohbayashi R."/>
            <person name="Uzuka A."/>
            <person name="Nozaki H."/>
            <person name="Yoshikawa H."/>
            <person name="Miyagishima S.Y."/>
        </authorList>
    </citation>
    <scope>NUCLEOTIDE SEQUENCE [LARGE SCALE GENOMIC DNA]</scope>
    <source>
        <strain evidence="8 9">NIES-2499</strain>
    </source>
</reference>
<evidence type="ECO:0000313" key="8">
    <source>
        <dbReference type="EMBL" id="GAX73216.1"/>
    </source>
</evidence>
<dbReference type="EMBL" id="BEGY01000002">
    <property type="protein sequence ID" value="GAX73216.1"/>
    <property type="molecule type" value="Genomic_DNA"/>
</dbReference>
<protein>
    <recommendedName>
        <fullName evidence="7">Protein kinase domain-containing protein</fullName>
    </recommendedName>
</protein>
<dbReference type="InterPro" id="IPR000719">
    <property type="entry name" value="Prot_kinase_dom"/>
</dbReference>
<evidence type="ECO:0000256" key="4">
    <source>
        <dbReference type="ARBA" id="ARBA00022840"/>
    </source>
</evidence>
<proteinExistence type="predicted"/>
<dbReference type="PROSITE" id="PS00108">
    <property type="entry name" value="PROTEIN_KINASE_ST"/>
    <property type="match status" value="1"/>
</dbReference>
<evidence type="ECO:0000256" key="2">
    <source>
        <dbReference type="ARBA" id="ARBA00022741"/>
    </source>
</evidence>
<keyword evidence="4 5" id="KW-0067">ATP-binding</keyword>
<feature type="binding site" evidence="5">
    <location>
        <position position="499"/>
    </location>
    <ligand>
        <name>ATP</name>
        <dbReference type="ChEBI" id="CHEBI:30616"/>
    </ligand>
</feature>
<dbReference type="Pfam" id="PF00069">
    <property type="entry name" value="Pkinase"/>
    <property type="match status" value="1"/>
</dbReference>
<dbReference type="Pfam" id="PF00564">
    <property type="entry name" value="PB1"/>
    <property type="match status" value="1"/>
</dbReference>
<dbReference type="Proteomes" id="UP000232323">
    <property type="component" value="Unassembled WGS sequence"/>
</dbReference>
<dbReference type="Gene3D" id="1.10.510.10">
    <property type="entry name" value="Transferase(Phosphotransferase) domain 1"/>
    <property type="match status" value="1"/>
</dbReference>
<evidence type="ECO:0000259" key="7">
    <source>
        <dbReference type="PROSITE" id="PS50011"/>
    </source>
</evidence>
<keyword evidence="9" id="KW-1185">Reference proteome</keyword>
<dbReference type="PROSITE" id="PS50011">
    <property type="entry name" value="PROTEIN_KINASE_DOM"/>
    <property type="match status" value="1"/>
</dbReference>
<comment type="caution">
    <text evidence="8">The sequence shown here is derived from an EMBL/GenBank/DDBJ whole genome shotgun (WGS) entry which is preliminary data.</text>
</comment>
<dbReference type="PANTHER" id="PTHR44329:SF288">
    <property type="entry name" value="MITOGEN-ACTIVATED PROTEIN KINASE KINASE KINASE 20"/>
    <property type="match status" value="1"/>
</dbReference>
<evidence type="ECO:0000256" key="5">
    <source>
        <dbReference type="PROSITE-ProRule" id="PRU10141"/>
    </source>
</evidence>
<dbReference type="InterPro" id="IPR000270">
    <property type="entry name" value="PB1_dom"/>
</dbReference>
<sequence>MEGGRVRIRLHWGGKFEPVKNGWQYVGGEVFNESVVAGFKYAELCLKLNEKVGQTTSIKYLAPGEDLSPHELVSISGDDDLKEMYDEYFNAIQRPGTPIKTFRIKIFLFPALQDELDIEHRPLEVFDPNEWCDEEEDYHGMEEEDYEADIYFPTEALICNEPSEEMQWDQFVPQQQQQQQALFMQNIFDRPSVILNNGLFGNCQHLGLDIENLDRHAMVNILQSVSRSHTRMDATEDVDLPNPYHETEDGWGRPSRFRPNKAPDGTPLLTAIEPAVVPTAPPAVGAFHKQEKSMSAYVSPGALYSSPGNNGFTSLAGQFPSHISVFGREEENLGRASALSASADEEGHLEGGDHHHASGLLPAEWPAFVCAANQVLSPEYGAAAKLPSHISIFGNSSHEAMGDLQGRIKYADLVSGRKPFHEAAEMMGRPRTQQQVQVAVDAGHDGFYEPPPLITTPKLLEEVVKVPMEEVRIIRKIGEGAFGEVSYADVESHGLVAIKWLKKDRFAKYSESFMREAEVLAKLNHPNIIRMYGVVIEPQDPVGYTSPHGFDGKDGYQGLSRSGSGGSRGTDQPFIIAGIMTDFVRGGSLSGQLRAARRRPTLKERCQIAVQAGRGMAYLHAQNPAVIHFDLKPDNLLVDGDGENLHVKVADFGLSKHKFQSFVSCRDLRGTLPYMAPELVSNPHRVSERCDVWSMGVVMWEMYTLEVPYSDMTAQQILAALMDGSIHLHIPNSCEPEWRGLIETCLDPNPEARPSFKQLTTHLDALLRQLG</sequence>
<evidence type="ECO:0000256" key="3">
    <source>
        <dbReference type="ARBA" id="ARBA00022777"/>
    </source>
</evidence>
<keyword evidence="1" id="KW-0808">Transferase</keyword>
<feature type="region of interest" description="Disordered" evidence="6">
    <location>
        <begin position="336"/>
        <end position="355"/>
    </location>
</feature>
<dbReference type="PANTHER" id="PTHR44329">
    <property type="entry name" value="SERINE/THREONINE-PROTEIN KINASE TNNI3K-RELATED"/>
    <property type="match status" value="1"/>
</dbReference>
<feature type="compositionally biased region" description="Basic and acidic residues" evidence="6">
    <location>
        <begin position="345"/>
        <end position="355"/>
    </location>
</feature>
<evidence type="ECO:0000256" key="6">
    <source>
        <dbReference type="SAM" id="MobiDB-lite"/>
    </source>
</evidence>
<dbReference type="SUPFAM" id="SSF54277">
    <property type="entry name" value="CAD &amp; PB1 domains"/>
    <property type="match status" value="1"/>
</dbReference>
<dbReference type="SMART" id="SM00220">
    <property type="entry name" value="S_TKc"/>
    <property type="match status" value="1"/>
</dbReference>
<keyword evidence="2 5" id="KW-0547">Nucleotide-binding</keyword>
<organism evidence="8 9">
    <name type="scientific">Chlamydomonas eustigma</name>
    <dbReference type="NCBI Taxonomy" id="1157962"/>
    <lineage>
        <taxon>Eukaryota</taxon>
        <taxon>Viridiplantae</taxon>
        <taxon>Chlorophyta</taxon>
        <taxon>core chlorophytes</taxon>
        <taxon>Chlorophyceae</taxon>
        <taxon>CS clade</taxon>
        <taxon>Chlamydomonadales</taxon>
        <taxon>Chlamydomonadaceae</taxon>
        <taxon>Chlamydomonas</taxon>
    </lineage>
</organism>
<dbReference type="STRING" id="1157962.A0A250WR95"/>
<gene>
    <name evidence="8" type="ORF">CEUSTIGMA_g669.t1</name>
</gene>
<feature type="domain" description="Protein kinase" evidence="7">
    <location>
        <begin position="471"/>
        <end position="767"/>
    </location>
</feature>
<dbReference type="SMART" id="SM00666">
    <property type="entry name" value="PB1"/>
    <property type="match status" value="1"/>
</dbReference>
<name>A0A250WR95_9CHLO</name>
<evidence type="ECO:0000256" key="1">
    <source>
        <dbReference type="ARBA" id="ARBA00022679"/>
    </source>
</evidence>
<dbReference type="AlphaFoldDB" id="A0A250WR95"/>
<evidence type="ECO:0000313" key="9">
    <source>
        <dbReference type="Proteomes" id="UP000232323"/>
    </source>
</evidence>
<feature type="region of interest" description="Disordered" evidence="6">
    <location>
        <begin position="236"/>
        <end position="257"/>
    </location>
</feature>
<dbReference type="GO" id="GO:0005524">
    <property type="term" value="F:ATP binding"/>
    <property type="evidence" value="ECO:0007669"/>
    <property type="project" value="UniProtKB-UniRule"/>
</dbReference>
<dbReference type="OrthoDB" id="537002at2759"/>
<dbReference type="PROSITE" id="PS00107">
    <property type="entry name" value="PROTEIN_KINASE_ATP"/>
    <property type="match status" value="1"/>
</dbReference>